<evidence type="ECO:0000256" key="2">
    <source>
        <dbReference type="ARBA" id="ARBA00023002"/>
    </source>
</evidence>
<feature type="domain" description="Aldehyde oxidase/xanthine dehydrogenase a/b hammerhead" evidence="3">
    <location>
        <begin position="19"/>
        <end position="126"/>
    </location>
</feature>
<protein>
    <submittedName>
        <fullName evidence="4">Xanthine dehydrogenase family protein molybdopterin-binding subunit</fullName>
    </submittedName>
</protein>
<reference evidence="5" key="1">
    <citation type="journal article" date="2019" name="Int. J. Syst. Evol. Microbiol.">
        <title>The Global Catalogue of Microorganisms (GCM) 10K type strain sequencing project: providing services to taxonomists for standard genome sequencing and annotation.</title>
        <authorList>
            <consortium name="The Broad Institute Genomics Platform"/>
            <consortium name="The Broad Institute Genome Sequencing Center for Infectious Disease"/>
            <person name="Wu L."/>
            <person name="Ma J."/>
        </authorList>
    </citation>
    <scope>NUCLEOTIDE SEQUENCE [LARGE SCALE GENOMIC DNA]</scope>
    <source>
        <strain evidence="5">JCM 16904</strain>
    </source>
</reference>
<keyword evidence="2" id="KW-0560">Oxidoreductase</keyword>
<keyword evidence="5" id="KW-1185">Reference proteome</keyword>
<keyword evidence="1" id="KW-0500">Molybdenum</keyword>
<comment type="caution">
    <text evidence="4">The sequence shown here is derived from an EMBL/GenBank/DDBJ whole genome shotgun (WGS) entry which is preliminary data.</text>
</comment>
<dbReference type="SMART" id="SM01008">
    <property type="entry name" value="Ald_Xan_dh_C"/>
    <property type="match status" value="1"/>
</dbReference>
<dbReference type="Pfam" id="PF20256">
    <property type="entry name" value="MoCoBD_2"/>
    <property type="match status" value="1"/>
</dbReference>
<organism evidence="4 5">
    <name type="scientific">Nonomuraea antimicrobica</name>
    <dbReference type="NCBI Taxonomy" id="561173"/>
    <lineage>
        <taxon>Bacteria</taxon>
        <taxon>Bacillati</taxon>
        <taxon>Actinomycetota</taxon>
        <taxon>Actinomycetes</taxon>
        <taxon>Streptosporangiales</taxon>
        <taxon>Streptosporangiaceae</taxon>
        <taxon>Nonomuraea</taxon>
    </lineage>
</organism>
<dbReference type="PANTHER" id="PTHR11908:SF132">
    <property type="entry name" value="ALDEHYDE OXIDASE 1-RELATED"/>
    <property type="match status" value="1"/>
</dbReference>
<dbReference type="Gene3D" id="3.90.1170.50">
    <property type="entry name" value="Aldehyde oxidase/xanthine dehydrogenase, a/b hammerhead"/>
    <property type="match status" value="1"/>
</dbReference>
<dbReference type="Proteomes" id="UP001500902">
    <property type="component" value="Unassembled WGS sequence"/>
</dbReference>
<dbReference type="Pfam" id="PF01315">
    <property type="entry name" value="Ald_Xan_dh_C"/>
    <property type="match status" value="1"/>
</dbReference>
<evidence type="ECO:0000256" key="1">
    <source>
        <dbReference type="ARBA" id="ARBA00022505"/>
    </source>
</evidence>
<dbReference type="InterPro" id="IPR016208">
    <property type="entry name" value="Ald_Oxase/xanthine_DH-like"/>
</dbReference>
<evidence type="ECO:0000313" key="4">
    <source>
        <dbReference type="EMBL" id="GAA3720505.1"/>
    </source>
</evidence>
<accession>A0ABP7EKB3</accession>
<name>A0ABP7EKB3_9ACTN</name>
<evidence type="ECO:0000259" key="3">
    <source>
        <dbReference type="SMART" id="SM01008"/>
    </source>
</evidence>
<dbReference type="InterPro" id="IPR036856">
    <property type="entry name" value="Ald_Oxase/Xan_DH_a/b_sf"/>
</dbReference>
<evidence type="ECO:0000313" key="5">
    <source>
        <dbReference type="Proteomes" id="UP001500902"/>
    </source>
</evidence>
<dbReference type="InterPro" id="IPR046867">
    <property type="entry name" value="AldOxase/xan_DH_MoCoBD2"/>
</dbReference>
<dbReference type="Gene3D" id="3.30.365.10">
    <property type="entry name" value="Aldehyde oxidase/xanthine dehydrogenase, molybdopterin binding domain"/>
    <property type="match status" value="4"/>
</dbReference>
<dbReference type="EMBL" id="BAAAZP010000241">
    <property type="protein sequence ID" value="GAA3720505.1"/>
    <property type="molecule type" value="Genomic_DNA"/>
</dbReference>
<dbReference type="InterPro" id="IPR000674">
    <property type="entry name" value="Ald_Oxase/Xan_DH_a/b"/>
</dbReference>
<dbReference type="SUPFAM" id="SSF56003">
    <property type="entry name" value="Molybdenum cofactor-binding domain"/>
    <property type="match status" value="1"/>
</dbReference>
<gene>
    <name evidence="4" type="ORF">GCM10022224_103230</name>
</gene>
<dbReference type="RefSeq" id="WP_344897440.1">
    <property type="nucleotide sequence ID" value="NZ_BAAAZP010000241.1"/>
</dbReference>
<sequence length="734" mass="78248">MSSPLGTPVDRVDGLAKVTGAAKYSADRSLDGLAFGYLVTSTAANGTITAMDVAAARRSPGVLGVYTPFDPLRIIGPATNRSGADAPLQTKDVHHYGEPIGLVVAETFEQARAAANTIRVSYDVRPPATSLRDGIPTAVEPPMRDDEPAVVTVLRPGVPSIEAALDSSEVVVRETYTTPTQNHMAMEPHSAVASWKAGALTIYTANQGSSILVPQLATAMGVPADKIHAIFPFTGGAFGGKFNTYAHITLAAAAARELNRPVKVVFTREQVFSATSTRPDTVQNIALGARADGTLTALRHDAWGTASISRPFVELSSHRTSRRWYATQNLEISQRVVPLNVPGTSIMRAPGEATGSFALESAMDELAWKLGMDPIQLRMKNYAATIPGGNLPWSSKHLDECYRIGAREFGWDRRPREPRATRDGNWLVGTGMATAAYPAFRYPATMKVAYLWDGTAEVSGSTSDLGTGMTTVLALVGADRVGLPLRRVRARLGDSRLSQAGFVGGSCGTASVGPAIMAAVQAATRQLLTLAVTHADSPLHGTPIEDVRYESGQVRSRRRTVPFEAVLRATGSPRIEGEASAAPGNETRQYEMDCFGATFCEVRVHELTGEVRVSRMLGVMDAGRIVNPKTARNQIIGGMVWGVSAALHEGLHYEESGRLANGTLADYLVPVNADIPDVDVHFVEYPDLIHNPLGAKGIGELGIVGMAASVANAVYHATGKRVRDLPITLEQLLD</sequence>
<dbReference type="InterPro" id="IPR008274">
    <property type="entry name" value="AldOxase/xan_DH_MoCoBD1"/>
</dbReference>
<dbReference type="SUPFAM" id="SSF54665">
    <property type="entry name" value="CO dehydrogenase molybdoprotein N-domain-like"/>
    <property type="match status" value="1"/>
</dbReference>
<dbReference type="Pfam" id="PF02738">
    <property type="entry name" value="MoCoBD_1"/>
    <property type="match status" value="1"/>
</dbReference>
<proteinExistence type="predicted"/>
<dbReference type="InterPro" id="IPR037165">
    <property type="entry name" value="AldOxase/xan_DH_Mopterin-bd_sf"/>
</dbReference>
<dbReference type="PANTHER" id="PTHR11908">
    <property type="entry name" value="XANTHINE DEHYDROGENASE"/>
    <property type="match status" value="1"/>
</dbReference>